<keyword evidence="1" id="KW-1133">Transmembrane helix</keyword>
<name>A0A4V2FSJ2_9BURK</name>
<keyword evidence="1" id="KW-0472">Membrane</keyword>
<keyword evidence="1" id="KW-0812">Transmembrane</keyword>
<organism evidence="2 3">
    <name type="scientific">Advenella incenata</name>
    <dbReference type="NCBI Taxonomy" id="267800"/>
    <lineage>
        <taxon>Bacteria</taxon>
        <taxon>Pseudomonadati</taxon>
        <taxon>Pseudomonadota</taxon>
        <taxon>Betaproteobacteria</taxon>
        <taxon>Burkholderiales</taxon>
        <taxon>Alcaligenaceae</taxon>
    </lineage>
</organism>
<dbReference type="GO" id="GO:0005886">
    <property type="term" value="C:plasma membrane"/>
    <property type="evidence" value="ECO:0007669"/>
    <property type="project" value="TreeGrafter"/>
</dbReference>
<proteinExistence type="predicted"/>
<dbReference type="EMBL" id="SHKO01000002">
    <property type="protein sequence ID" value="RZT94239.1"/>
    <property type="molecule type" value="Genomic_DNA"/>
</dbReference>
<reference evidence="2 3" key="1">
    <citation type="submission" date="2019-02" db="EMBL/GenBank/DDBJ databases">
        <title>Genomic Encyclopedia of Type Strains, Phase IV (KMG-IV): sequencing the most valuable type-strain genomes for metagenomic binning, comparative biology and taxonomic classification.</title>
        <authorList>
            <person name="Goeker M."/>
        </authorList>
    </citation>
    <scope>NUCLEOTIDE SEQUENCE [LARGE SCALE GENOMIC DNA]</scope>
    <source>
        <strain evidence="2 3">DSM 23814</strain>
    </source>
</reference>
<dbReference type="PANTHER" id="PTHR32309:SF13">
    <property type="entry name" value="FERRIC ENTEROBACTIN TRANSPORT PROTEIN FEPE"/>
    <property type="match status" value="1"/>
</dbReference>
<comment type="caution">
    <text evidence="2">The sequence shown here is derived from an EMBL/GenBank/DDBJ whole genome shotgun (WGS) entry which is preliminary data.</text>
</comment>
<evidence type="ECO:0000313" key="3">
    <source>
        <dbReference type="Proteomes" id="UP000293398"/>
    </source>
</evidence>
<sequence>MSNSSNKSRFLFMGIVLIPMIIAVVYYVAFATNRYVSTAEIAVRQTDNANPAISNAPGLALLLGATNPTSREETLFLRQYILSNDMLQVLQEKLKWKEHYSAIYSDPVYWLNSDASQADTLAFYQRVVQVHFDDETGLLEVEVSAFDPEFSQAVLKIILSESERFVNELSHKLTRDQLAFVERELVTARANYEKRKDDLLRFQAKNNLVDAEATITSRSTMISTMEGQLVTEKANLIALMSSLNSDAPQVQQQRRKIAAIEKQLNNETQRLIAQEGGSKLNTVAAKYRDLAIQSTIAEEAYKISLASLENTKIEINKKFRSLAVVVSPNLPDSAVYPERLYNLLIIFMGLLALLGVVRFTIATIEDHVD</sequence>
<dbReference type="OrthoDB" id="5497849at2"/>
<keyword evidence="3" id="KW-1185">Reference proteome</keyword>
<feature type="transmembrane region" description="Helical" evidence="1">
    <location>
        <begin position="340"/>
        <end position="361"/>
    </location>
</feature>
<evidence type="ECO:0000313" key="2">
    <source>
        <dbReference type="EMBL" id="RZT94239.1"/>
    </source>
</evidence>
<dbReference type="PANTHER" id="PTHR32309">
    <property type="entry name" value="TYROSINE-PROTEIN KINASE"/>
    <property type="match status" value="1"/>
</dbReference>
<dbReference type="Proteomes" id="UP000293398">
    <property type="component" value="Unassembled WGS sequence"/>
</dbReference>
<dbReference type="GO" id="GO:0004713">
    <property type="term" value="F:protein tyrosine kinase activity"/>
    <property type="evidence" value="ECO:0007669"/>
    <property type="project" value="TreeGrafter"/>
</dbReference>
<feature type="transmembrane region" description="Helical" evidence="1">
    <location>
        <begin position="12"/>
        <end position="30"/>
    </location>
</feature>
<accession>A0A4V2FSJ2</accession>
<gene>
    <name evidence="2" type="ORF">EV681_2657</name>
</gene>
<dbReference type="AlphaFoldDB" id="A0A4V2FSJ2"/>
<evidence type="ECO:0000256" key="1">
    <source>
        <dbReference type="SAM" id="Phobius"/>
    </source>
</evidence>
<protein>
    <submittedName>
        <fullName evidence="2">Capsular polysaccharide transport system permease protein</fullName>
    </submittedName>
</protein>
<dbReference type="InterPro" id="IPR050445">
    <property type="entry name" value="Bact_polysacc_biosynth/exp"/>
</dbReference>